<dbReference type="Proteomes" id="UP000015241">
    <property type="component" value="Unassembled WGS sequence"/>
</dbReference>
<proteinExistence type="predicted"/>
<accession>S8DUV7</accession>
<dbReference type="InParanoid" id="S8DUV7"/>
<evidence type="ECO:0000313" key="3">
    <source>
        <dbReference type="Proteomes" id="UP000015241"/>
    </source>
</evidence>
<dbReference type="InterPro" id="IPR046521">
    <property type="entry name" value="DUF6698"/>
</dbReference>
<reference evidence="2 3" key="1">
    <citation type="journal article" date="2012" name="Science">
        <title>The Paleozoic origin of enzymatic lignin decomposition reconstructed from 31 fungal genomes.</title>
        <authorList>
            <person name="Floudas D."/>
            <person name="Binder M."/>
            <person name="Riley R."/>
            <person name="Barry K."/>
            <person name="Blanchette R.A."/>
            <person name="Henrissat B."/>
            <person name="Martinez A.T."/>
            <person name="Otillar R."/>
            <person name="Spatafora J.W."/>
            <person name="Yadav J.S."/>
            <person name="Aerts A."/>
            <person name="Benoit I."/>
            <person name="Boyd A."/>
            <person name="Carlson A."/>
            <person name="Copeland A."/>
            <person name="Coutinho P.M."/>
            <person name="de Vries R.P."/>
            <person name="Ferreira P."/>
            <person name="Findley K."/>
            <person name="Foster B."/>
            <person name="Gaskell J."/>
            <person name="Glotzer D."/>
            <person name="Gorecki P."/>
            <person name="Heitman J."/>
            <person name="Hesse C."/>
            <person name="Hori C."/>
            <person name="Igarashi K."/>
            <person name="Jurgens J.A."/>
            <person name="Kallen N."/>
            <person name="Kersten P."/>
            <person name="Kohler A."/>
            <person name="Kuees U."/>
            <person name="Kumar T.K.A."/>
            <person name="Kuo A."/>
            <person name="LaButti K."/>
            <person name="Larrondo L.F."/>
            <person name="Lindquist E."/>
            <person name="Ling A."/>
            <person name="Lombard V."/>
            <person name="Lucas S."/>
            <person name="Lundell T."/>
            <person name="Martin R."/>
            <person name="McLaughlin D.J."/>
            <person name="Morgenstern I."/>
            <person name="Morin E."/>
            <person name="Murat C."/>
            <person name="Nagy L.G."/>
            <person name="Nolan M."/>
            <person name="Ohm R.A."/>
            <person name="Patyshakuliyeva A."/>
            <person name="Rokas A."/>
            <person name="Ruiz-Duenas F.J."/>
            <person name="Sabat G."/>
            <person name="Salamov A."/>
            <person name="Samejima M."/>
            <person name="Schmutz J."/>
            <person name="Slot J.C."/>
            <person name="St John F."/>
            <person name="Stenlid J."/>
            <person name="Sun H."/>
            <person name="Sun S."/>
            <person name="Syed K."/>
            <person name="Tsang A."/>
            <person name="Wiebenga A."/>
            <person name="Young D."/>
            <person name="Pisabarro A."/>
            <person name="Eastwood D.C."/>
            <person name="Martin F."/>
            <person name="Cullen D."/>
            <person name="Grigoriev I.V."/>
            <person name="Hibbett D.S."/>
        </authorList>
    </citation>
    <scope>NUCLEOTIDE SEQUENCE</scope>
    <source>
        <strain evidence="3">FP-58527</strain>
    </source>
</reference>
<organism evidence="2 3">
    <name type="scientific">Fomitopsis schrenkii</name>
    <name type="common">Brown rot fungus</name>
    <dbReference type="NCBI Taxonomy" id="2126942"/>
    <lineage>
        <taxon>Eukaryota</taxon>
        <taxon>Fungi</taxon>
        <taxon>Dikarya</taxon>
        <taxon>Basidiomycota</taxon>
        <taxon>Agaricomycotina</taxon>
        <taxon>Agaricomycetes</taxon>
        <taxon>Polyporales</taxon>
        <taxon>Fomitopsis</taxon>
    </lineage>
</organism>
<dbReference type="AlphaFoldDB" id="S8DUV7"/>
<dbReference type="EMBL" id="KE504217">
    <property type="protein sequence ID" value="EPS95013.1"/>
    <property type="molecule type" value="Genomic_DNA"/>
</dbReference>
<dbReference type="HOGENOM" id="CLU_730670_0_0_1"/>
<protein>
    <submittedName>
        <fullName evidence="2">Uncharacterized protein</fullName>
    </submittedName>
</protein>
<keyword evidence="3" id="KW-1185">Reference proteome</keyword>
<evidence type="ECO:0000256" key="1">
    <source>
        <dbReference type="SAM" id="MobiDB-lite"/>
    </source>
</evidence>
<evidence type="ECO:0000313" key="2">
    <source>
        <dbReference type="EMBL" id="EPS95013.1"/>
    </source>
</evidence>
<dbReference type="STRING" id="743788.S8DUV7"/>
<dbReference type="OrthoDB" id="2803957at2759"/>
<name>S8DUV7_FOMSC</name>
<gene>
    <name evidence="2" type="ORF">FOMPIDRAFT_1054557</name>
</gene>
<feature type="region of interest" description="Disordered" evidence="1">
    <location>
        <begin position="1"/>
        <end position="76"/>
    </location>
</feature>
<feature type="non-terminal residue" evidence="2">
    <location>
        <position position="380"/>
    </location>
</feature>
<sequence>MAGRKYVSRGATRPPSPPRSKPASGKRKATDTQPARPHKQARQGRSDVVYSDEDEDPTPETGRDSGTQSDDAEEDAELNDDLLANKGPVATLSSVILAPWRKGARQIARTRGPFLKTYIAMVAGCWNRFFPQPEDATAILKEVTDEDMEQYNSLWAELYRVIPPLNELVELEKVMKQARSDDSTKVKALILKHLPKVKDVPNVEDELPKHKCGFNNIATARLLCPASLRAHFDRSPQEFCELALAGNVQITADYFPALLYPEDGYDQSVPEENLLKSPLLAAIYRAIVMGPRTAKVSQAANTSIMRWNAGKKSIAKTYAISEACPATICYIITLCRFGIDAQVEWCDQDGEFVYETFFNNFLALFEDEEWAADVVEWYNV</sequence>
<dbReference type="Pfam" id="PF20414">
    <property type="entry name" value="DUF6698"/>
    <property type="match status" value="1"/>
</dbReference>